<comment type="caution">
    <text evidence="1">The sequence shown here is derived from an EMBL/GenBank/DDBJ whole genome shotgun (WGS) entry which is preliminary data.</text>
</comment>
<organism evidence="1 2">
    <name type="scientific">Characodon lateralis</name>
    <dbReference type="NCBI Taxonomy" id="208331"/>
    <lineage>
        <taxon>Eukaryota</taxon>
        <taxon>Metazoa</taxon>
        <taxon>Chordata</taxon>
        <taxon>Craniata</taxon>
        <taxon>Vertebrata</taxon>
        <taxon>Euteleostomi</taxon>
        <taxon>Actinopterygii</taxon>
        <taxon>Neopterygii</taxon>
        <taxon>Teleostei</taxon>
        <taxon>Neoteleostei</taxon>
        <taxon>Acanthomorphata</taxon>
        <taxon>Ovalentaria</taxon>
        <taxon>Atherinomorphae</taxon>
        <taxon>Cyprinodontiformes</taxon>
        <taxon>Goodeidae</taxon>
        <taxon>Characodon</taxon>
    </lineage>
</organism>
<evidence type="ECO:0000313" key="2">
    <source>
        <dbReference type="Proteomes" id="UP001352852"/>
    </source>
</evidence>
<accession>A0ABU7EPM1</accession>
<name>A0ABU7EPM1_9TELE</name>
<keyword evidence="2" id="KW-1185">Reference proteome</keyword>
<dbReference type="Proteomes" id="UP001352852">
    <property type="component" value="Unassembled WGS sequence"/>
</dbReference>
<reference evidence="1 2" key="1">
    <citation type="submission" date="2021-06" db="EMBL/GenBank/DDBJ databases">
        <authorList>
            <person name="Palmer J.M."/>
        </authorList>
    </citation>
    <scope>NUCLEOTIDE SEQUENCE [LARGE SCALE GENOMIC DNA]</scope>
    <source>
        <strain evidence="1 2">CL_MEX2019</strain>
        <tissue evidence="1">Muscle</tissue>
    </source>
</reference>
<gene>
    <name evidence="1" type="ORF">CHARACLAT_021583</name>
</gene>
<proteinExistence type="predicted"/>
<evidence type="ECO:0000313" key="1">
    <source>
        <dbReference type="EMBL" id="MED6287949.1"/>
    </source>
</evidence>
<sequence length="103" mass="11799">MRLAHVVTVSSSFYLGELWRGDCIDVLLFACLNKVYIWHREKNGGPNTTNKKQMTLQMSPLSKVSTFENRPELVKRLASKLQKTSLKKLILGQRSTNQMSNFP</sequence>
<protein>
    <submittedName>
        <fullName evidence="1">Uncharacterized protein</fullName>
    </submittedName>
</protein>
<dbReference type="EMBL" id="JAHUTJ010059500">
    <property type="protein sequence ID" value="MED6287949.1"/>
    <property type="molecule type" value="Genomic_DNA"/>
</dbReference>